<feature type="transmembrane region" description="Helical" evidence="8">
    <location>
        <begin position="118"/>
        <end position="144"/>
    </location>
</feature>
<evidence type="ECO:0000256" key="3">
    <source>
        <dbReference type="ARBA" id="ARBA00022692"/>
    </source>
</evidence>
<reference evidence="9 10" key="1">
    <citation type="journal article" date="2020" name="Mol. Biol. Evol.">
        <title>Interspecific Gene Flow and the Evolution of Specialization in Black and White Rhinoceros.</title>
        <authorList>
            <person name="Moodley Y."/>
            <person name="Westbury M.V."/>
            <person name="Russo I.M."/>
            <person name="Gopalakrishnan S."/>
            <person name="Rakotoarivelo A."/>
            <person name="Olsen R.A."/>
            <person name="Prost S."/>
            <person name="Tunstall T."/>
            <person name="Ryder O.A."/>
            <person name="Dalen L."/>
            <person name="Bruford M.W."/>
        </authorList>
    </citation>
    <scope>NUCLEOTIDE SEQUENCE [LARGE SCALE GENOMIC DNA]</scope>
    <source>
        <strain evidence="9">SBR-YM</strain>
        <tissue evidence="9">Skin</tissue>
    </source>
</reference>
<evidence type="ECO:0000256" key="8">
    <source>
        <dbReference type="SAM" id="Phobius"/>
    </source>
</evidence>
<feature type="transmembrane region" description="Helical" evidence="8">
    <location>
        <begin position="71"/>
        <end position="97"/>
    </location>
</feature>
<comment type="caution">
    <text evidence="9">The sequence shown here is derived from an EMBL/GenBank/DDBJ whole genome shotgun (WGS) entry which is preliminary data.</text>
</comment>
<dbReference type="GO" id="GO:0007186">
    <property type="term" value="P:G protein-coupled receptor signaling pathway"/>
    <property type="evidence" value="ECO:0007669"/>
    <property type="project" value="InterPro"/>
</dbReference>
<keyword evidence="2" id="KW-0716">Sensory transduction</keyword>
<proteinExistence type="predicted"/>
<dbReference type="PANTHER" id="PTHR26450">
    <property type="entry name" value="OLFACTORY RECEPTOR 56B1-RELATED"/>
    <property type="match status" value="1"/>
</dbReference>
<name>A0A7J7ESN4_DICBM</name>
<protein>
    <submittedName>
        <fullName evidence="9">Uncharacterized protein</fullName>
    </submittedName>
</protein>
<evidence type="ECO:0000313" key="10">
    <source>
        <dbReference type="Proteomes" id="UP000551758"/>
    </source>
</evidence>
<keyword evidence="3 8" id="KW-0812">Transmembrane</keyword>
<keyword evidence="10" id="KW-1185">Reference proteome</keyword>
<gene>
    <name evidence="9" type="ORF">HPG69_005714</name>
</gene>
<evidence type="ECO:0000256" key="7">
    <source>
        <dbReference type="ARBA" id="ARBA00023224"/>
    </source>
</evidence>
<comment type="subcellular location">
    <subcellularLocation>
        <location evidence="1">Membrane</location>
        <topology evidence="1">Multi-pass membrane protein</topology>
    </subcellularLocation>
</comment>
<evidence type="ECO:0000256" key="5">
    <source>
        <dbReference type="ARBA" id="ARBA00022989"/>
    </source>
</evidence>
<evidence type="ECO:0000256" key="2">
    <source>
        <dbReference type="ARBA" id="ARBA00022606"/>
    </source>
</evidence>
<dbReference type="AlphaFoldDB" id="A0A7J7ESN4"/>
<dbReference type="GO" id="GO:0005886">
    <property type="term" value="C:plasma membrane"/>
    <property type="evidence" value="ECO:0007669"/>
    <property type="project" value="TreeGrafter"/>
</dbReference>
<dbReference type="InterPro" id="IPR050402">
    <property type="entry name" value="OR51/52/56-like"/>
</dbReference>
<keyword evidence="6 8" id="KW-0472">Membrane</keyword>
<sequence>MALSVMHMVTTPRTSTSSSQTSLALPAWISLPFSYFYIVPMVSTAILASIWKEPFLDDPMFLSMLAQMDLAFTFTILLTVMGSCVSVPQSLAFKLILSFIKSSILMAKSFDYPVDICYYLYYASIFINRVISTVGIIIICNYVLPIKWFFVSCSHHLFHSSCLHLDMIRLVCAHIWTNNLYGFMLVSRIIIRGPLSIIFSYALI</sequence>
<accession>A0A7J7ESN4</accession>
<evidence type="ECO:0000313" key="9">
    <source>
        <dbReference type="EMBL" id="KAF5918678.1"/>
    </source>
</evidence>
<dbReference type="EMBL" id="JACDTQ010002427">
    <property type="protein sequence ID" value="KAF5918678.1"/>
    <property type="molecule type" value="Genomic_DNA"/>
</dbReference>
<keyword evidence="5 8" id="KW-1133">Transmembrane helix</keyword>
<dbReference type="GO" id="GO:0004984">
    <property type="term" value="F:olfactory receptor activity"/>
    <property type="evidence" value="ECO:0007669"/>
    <property type="project" value="InterPro"/>
</dbReference>
<keyword evidence="7" id="KW-0807">Transducer</keyword>
<evidence type="ECO:0000256" key="4">
    <source>
        <dbReference type="ARBA" id="ARBA00022725"/>
    </source>
</evidence>
<dbReference type="PANTHER" id="PTHR26450:SF180">
    <property type="entry name" value="OLFACTORY RECEPTOR"/>
    <property type="match status" value="1"/>
</dbReference>
<keyword evidence="4" id="KW-0552">Olfaction</keyword>
<dbReference type="Proteomes" id="UP000551758">
    <property type="component" value="Unassembled WGS sequence"/>
</dbReference>
<dbReference type="InterPro" id="IPR000725">
    <property type="entry name" value="Olfact_rcpt"/>
</dbReference>
<evidence type="ECO:0000256" key="1">
    <source>
        <dbReference type="ARBA" id="ARBA00004141"/>
    </source>
</evidence>
<feature type="transmembrane region" description="Helical" evidence="8">
    <location>
        <begin position="23"/>
        <end position="51"/>
    </location>
</feature>
<evidence type="ECO:0000256" key="6">
    <source>
        <dbReference type="ARBA" id="ARBA00023136"/>
    </source>
</evidence>
<organism evidence="9 10">
    <name type="scientific">Diceros bicornis minor</name>
    <name type="common">South-central black rhinoceros</name>
    <dbReference type="NCBI Taxonomy" id="77932"/>
    <lineage>
        <taxon>Eukaryota</taxon>
        <taxon>Metazoa</taxon>
        <taxon>Chordata</taxon>
        <taxon>Craniata</taxon>
        <taxon>Vertebrata</taxon>
        <taxon>Euteleostomi</taxon>
        <taxon>Mammalia</taxon>
        <taxon>Eutheria</taxon>
        <taxon>Laurasiatheria</taxon>
        <taxon>Perissodactyla</taxon>
        <taxon>Rhinocerotidae</taxon>
        <taxon>Diceros</taxon>
    </lineage>
</organism>
<dbReference type="Pfam" id="PF13853">
    <property type="entry name" value="7tm_4"/>
    <property type="match status" value="1"/>
</dbReference>